<evidence type="ECO:0000256" key="1">
    <source>
        <dbReference type="ARBA" id="ARBA00008231"/>
    </source>
</evidence>
<gene>
    <name evidence="4" type="ORF">LZ536_12405</name>
</gene>
<dbReference type="PANTHER" id="PTHR21013:SF10">
    <property type="entry name" value="ATP SYNTHASE MITOCHONDRIAL F1 COMPLEX ASSEMBLY FACTOR 2"/>
    <property type="match status" value="1"/>
</dbReference>
<dbReference type="InterPro" id="IPR011419">
    <property type="entry name" value="ATP12_ATP_synth-F1-assembly"/>
</dbReference>
<dbReference type="Gene3D" id="3.30.2180.10">
    <property type="entry name" value="ATP12-like"/>
    <property type="match status" value="1"/>
</dbReference>
<keyword evidence="5" id="KW-1185">Reference proteome</keyword>
<evidence type="ECO:0000256" key="2">
    <source>
        <dbReference type="ARBA" id="ARBA00022946"/>
    </source>
</evidence>
<keyword evidence="3" id="KW-0143">Chaperone</keyword>
<evidence type="ECO:0000313" key="4">
    <source>
        <dbReference type="EMBL" id="MCL6684693.1"/>
    </source>
</evidence>
<dbReference type="Gene3D" id="1.10.3580.10">
    <property type="entry name" value="ATP12 ATPase"/>
    <property type="match status" value="1"/>
</dbReference>
<protein>
    <submittedName>
        <fullName evidence="4">ATPase</fullName>
    </submittedName>
</protein>
<comment type="caution">
    <text evidence="4">The sequence shown here is derived from an EMBL/GenBank/DDBJ whole genome shotgun (WGS) entry which is preliminary data.</text>
</comment>
<reference evidence="4" key="1">
    <citation type="submission" date="2022-05" db="EMBL/GenBank/DDBJ databases">
        <authorList>
            <person name="Jo J.-H."/>
            <person name="Im W.-T."/>
        </authorList>
    </citation>
    <scope>NUCLEOTIDE SEQUENCE</scope>
    <source>
        <strain evidence="4">SE158</strain>
    </source>
</reference>
<dbReference type="Pfam" id="PF07542">
    <property type="entry name" value="ATP12"/>
    <property type="match status" value="1"/>
</dbReference>
<proteinExistence type="inferred from homology"/>
<accession>A0ABT0RPY5</accession>
<dbReference type="SUPFAM" id="SSF160909">
    <property type="entry name" value="ATP12-like"/>
    <property type="match status" value="1"/>
</dbReference>
<dbReference type="Proteomes" id="UP001165363">
    <property type="component" value="Unassembled WGS sequence"/>
</dbReference>
<organism evidence="4 5">
    <name type="scientific">Sphingomonas alba</name>
    <dbReference type="NCBI Taxonomy" id="2908208"/>
    <lineage>
        <taxon>Bacteria</taxon>
        <taxon>Pseudomonadati</taxon>
        <taxon>Pseudomonadota</taxon>
        <taxon>Alphaproteobacteria</taxon>
        <taxon>Sphingomonadales</taxon>
        <taxon>Sphingomonadaceae</taxon>
        <taxon>Sphingomonas</taxon>
    </lineage>
</organism>
<evidence type="ECO:0000313" key="5">
    <source>
        <dbReference type="Proteomes" id="UP001165363"/>
    </source>
</evidence>
<dbReference type="EMBL" id="JAMGBD010000002">
    <property type="protein sequence ID" value="MCL6684693.1"/>
    <property type="molecule type" value="Genomic_DNA"/>
</dbReference>
<dbReference type="RefSeq" id="WP_249849088.1">
    <property type="nucleotide sequence ID" value="NZ_JAMGBD010000002.1"/>
</dbReference>
<comment type="similarity">
    <text evidence="1">Belongs to the ATP12 family.</text>
</comment>
<evidence type="ECO:0000256" key="3">
    <source>
        <dbReference type="ARBA" id="ARBA00023186"/>
    </source>
</evidence>
<sequence>MKRFWKEARAVAADGGWTVELDGKPLRTPARQPLVVPTEALARGIAREWNGSGESIDPRAMPLTGLANAAIDRVGADPGTFAAGLAKYGEGDLLCYRANSQEALAQQQEREWAPLLAWARRRYDVDFQVTAGITHVPQPESTVQQLGHGVASLDPFRLAGLSPLVTIGGSLVAALMIVEEAIAAEDAWSAVTLDERWQMEQWGVDEEAVTMLANRRADFLAGASFLELLA</sequence>
<dbReference type="InterPro" id="IPR023335">
    <property type="entry name" value="ATP12_ortho_dom_sf"/>
</dbReference>
<name>A0ABT0RPY5_9SPHN</name>
<dbReference type="PANTHER" id="PTHR21013">
    <property type="entry name" value="ATP SYNTHASE MITOCHONDRIAL F1 COMPLEX ASSEMBLY FACTOR 2/ATP12 PROTEIN, MITOCHONDRIAL PRECURSOR"/>
    <property type="match status" value="1"/>
</dbReference>
<keyword evidence="2" id="KW-0809">Transit peptide</keyword>
<dbReference type="InterPro" id="IPR042272">
    <property type="entry name" value="ATP12_ATP_synth-F1-assembly_N"/>
</dbReference>